<evidence type="ECO:0000256" key="2">
    <source>
        <dbReference type="ARBA" id="ARBA00022801"/>
    </source>
</evidence>
<feature type="domain" description="UvrD-like helicase C-terminal" evidence="5">
    <location>
        <begin position="27"/>
        <end position="102"/>
    </location>
</feature>
<dbReference type="AlphaFoldDB" id="A0A7W7RIR4"/>
<evidence type="ECO:0000259" key="5">
    <source>
        <dbReference type="Pfam" id="PF13361"/>
    </source>
</evidence>
<dbReference type="RefSeq" id="WP_184580414.1">
    <property type="nucleotide sequence ID" value="NZ_JACHJT010000001.1"/>
</dbReference>
<reference evidence="6 7" key="1">
    <citation type="submission" date="2020-08" db="EMBL/GenBank/DDBJ databases">
        <title>Sequencing the genomes of 1000 actinobacteria strains.</title>
        <authorList>
            <person name="Klenk H.-P."/>
        </authorList>
    </citation>
    <scope>NUCLEOTIDE SEQUENCE [LARGE SCALE GENOMIC DNA]</scope>
    <source>
        <strain evidence="6 7">DSM 102030</strain>
    </source>
</reference>
<organism evidence="6 7">
    <name type="scientific">Lipingzhangella halophila</name>
    <dbReference type="NCBI Taxonomy" id="1783352"/>
    <lineage>
        <taxon>Bacteria</taxon>
        <taxon>Bacillati</taxon>
        <taxon>Actinomycetota</taxon>
        <taxon>Actinomycetes</taxon>
        <taxon>Streptosporangiales</taxon>
        <taxon>Nocardiopsidaceae</taxon>
        <taxon>Lipingzhangella</taxon>
    </lineage>
</organism>
<dbReference type="GO" id="GO:0005524">
    <property type="term" value="F:ATP binding"/>
    <property type="evidence" value="ECO:0007669"/>
    <property type="project" value="UniProtKB-KW"/>
</dbReference>
<evidence type="ECO:0000313" key="7">
    <source>
        <dbReference type="Proteomes" id="UP000523007"/>
    </source>
</evidence>
<keyword evidence="2" id="KW-0378">Hydrolase</keyword>
<evidence type="ECO:0000256" key="4">
    <source>
        <dbReference type="ARBA" id="ARBA00022840"/>
    </source>
</evidence>
<dbReference type="SUPFAM" id="SSF52540">
    <property type="entry name" value="P-loop containing nucleoside triphosphate hydrolases"/>
    <property type="match status" value="1"/>
</dbReference>
<dbReference type="EMBL" id="JACHJT010000001">
    <property type="protein sequence ID" value="MBB4932763.1"/>
    <property type="molecule type" value="Genomic_DNA"/>
</dbReference>
<sequence>MSRAVLSILSLSYEQGSRLDDVIEDALDAFGTELAVDGDPIRALKRLSELDAVRILTIHKCKELEFQKVVVLGVEKDLFWSDSAKSEFFVAVSRAKDEIAVTHVGFRALPSSSVKVWWENRTVHDHFLSYALK</sequence>
<proteinExistence type="predicted"/>
<name>A0A7W7RIR4_9ACTN</name>
<keyword evidence="4" id="KW-0067">ATP-binding</keyword>
<protein>
    <submittedName>
        <fullName evidence="6">Superfamily I DNA/RNA helicase</fullName>
    </submittedName>
</protein>
<comment type="caution">
    <text evidence="6">The sequence shown here is derived from an EMBL/GenBank/DDBJ whole genome shotgun (WGS) entry which is preliminary data.</text>
</comment>
<evidence type="ECO:0000256" key="3">
    <source>
        <dbReference type="ARBA" id="ARBA00022806"/>
    </source>
</evidence>
<dbReference type="GO" id="GO:0016787">
    <property type="term" value="F:hydrolase activity"/>
    <property type="evidence" value="ECO:0007669"/>
    <property type="project" value="UniProtKB-KW"/>
</dbReference>
<dbReference type="InterPro" id="IPR027417">
    <property type="entry name" value="P-loop_NTPase"/>
</dbReference>
<keyword evidence="7" id="KW-1185">Reference proteome</keyword>
<dbReference type="Gene3D" id="3.40.50.300">
    <property type="entry name" value="P-loop containing nucleotide triphosphate hydrolases"/>
    <property type="match status" value="1"/>
</dbReference>
<dbReference type="InterPro" id="IPR014017">
    <property type="entry name" value="DNA_helicase_UvrD-like_C"/>
</dbReference>
<evidence type="ECO:0000256" key="1">
    <source>
        <dbReference type="ARBA" id="ARBA00022741"/>
    </source>
</evidence>
<keyword evidence="1" id="KW-0547">Nucleotide-binding</keyword>
<dbReference type="Pfam" id="PF13361">
    <property type="entry name" value="UvrD_C"/>
    <property type="match status" value="1"/>
</dbReference>
<keyword evidence="3 6" id="KW-0347">Helicase</keyword>
<accession>A0A7W7RIR4</accession>
<dbReference type="GO" id="GO:0004386">
    <property type="term" value="F:helicase activity"/>
    <property type="evidence" value="ECO:0007669"/>
    <property type="project" value="UniProtKB-KW"/>
</dbReference>
<gene>
    <name evidence="6" type="ORF">F4561_003583</name>
</gene>
<dbReference type="Proteomes" id="UP000523007">
    <property type="component" value="Unassembled WGS sequence"/>
</dbReference>
<evidence type="ECO:0000313" key="6">
    <source>
        <dbReference type="EMBL" id="MBB4932763.1"/>
    </source>
</evidence>